<dbReference type="PANTHER" id="PTHR45947">
    <property type="entry name" value="SULFOQUINOVOSYL TRANSFERASE SQD2"/>
    <property type="match status" value="1"/>
</dbReference>
<feature type="domain" description="Glycosyl transferase family 1" evidence="1">
    <location>
        <begin position="176"/>
        <end position="327"/>
    </location>
</feature>
<dbReference type="AlphaFoldDB" id="A0A8E1UPI0"/>
<dbReference type="SUPFAM" id="SSF53756">
    <property type="entry name" value="UDP-Glycosyltransferase/glycogen phosphorylase"/>
    <property type="match status" value="1"/>
</dbReference>
<evidence type="ECO:0000313" key="4">
    <source>
        <dbReference type="Proteomes" id="UP000036951"/>
    </source>
</evidence>
<evidence type="ECO:0000259" key="1">
    <source>
        <dbReference type="Pfam" id="PF00534"/>
    </source>
</evidence>
<dbReference type="InterPro" id="IPR028098">
    <property type="entry name" value="Glyco_trans_4-like_N"/>
</dbReference>
<proteinExistence type="predicted"/>
<dbReference type="Pfam" id="PF00534">
    <property type="entry name" value="Glycos_transf_1"/>
    <property type="match status" value="1"/>
</dbReference>
<evidence type="ECO:0008006" key="5">
    <source>
        <dbReference type="Google" id="ProtNLM"/>
    </source>
</evidence>
<dbReference type="Pfam" id="PF13439">
    <property type="entry name" value="Glyco_transf_4"/>
    <property type="match status" value="1"/>
</dbReference>
<evidence type="ECO:0000259" key="2">
    <source>
        <dbReference type="Pfam" id="PF13439"/>
    </source>
</evidence>
<dbReference type="PANTHER" id="PTHR45947:SF3">
    <property type="entry name" value="SULFOQUINOVOSYL TRANSFERASE SQD2"/>
    <property type="match status" value="1"/>
</dbReference>
<dbReference type="OrthoDB" id="9811239at2"/>
<sequence length="358" mass="40409">MKIVHITNCLRGGGIQNFLLSLLPEQASKNNKVLLIVIEKYDYEYCNHLEQLLSQNSITVIRLNKLKSNKFSLIKTIIKCRSIVGKINPDIVNTHGEMSHVYGALSVMGKNIKQIITIHNAPEVWPFSAKFLCGKKPLIFCSNAAYNLKQQTCTEATTISNGINDKIVRTNNLHDLRKELNLNNSDKIVVLVGSMRPQKNYSFLKEIADEIKDQSIHFCICGGSYGAGYINTDEFESYKNIHCLGLRSDVSAIENSADLFLSCSKFEGLPIAVLEAYFNGIPCVLSPIVQHINISNVYNVYIPKDFHAKSFIDCIYKALSNTESHDEILSKRKLQIEQYSIKNTAIKYIEFYNKILNG</sequence>
<name>A0A8E1UPI0_9BACT</name>
<gene>
    <name evidence="3" type="ORF">ACU52_13070</name>
</gene>
<dbReference type="Gene3D" id="3.40.50.2000">
    <property type="entry name" value="Glycogen Phosphorylase B"/>
    <property type="match status" value="2"/>
</dbReference>
<evidence type="ECO:0000313" key="3">
    <source>
        <dbReference type="EMBL" id="KOO67260.1"/>
    </source>
</evidence>
<dbReference type="EMBL" id="LFQU01000037">
    <property type="protein sequence ID" value="KOO67260.1"/>
    <property type="molecule type" value="Genomic_DNA"/>
</dbReference>
<keyword evidence="4" id="KW-1185">Reference proteome</keyword>
<dbReference type="CDD" id="cd03801">
    <property type="entry name" value="GT4_PimA-like"/>
    <property type="match status" value="1"/>
</dbReference>
<dbReference type="Proteomes" id="UP000036951">
    <property type="component" value="Unassembled WGS sequence"/>
</dbReference>
<organism evidence="3 4">
    <name type="scientific">Xylanibacter rarus</name>
    <dbReference type="NCBI Taxonomy" id="1676614"/>
    <lineage>
        <taxon>Bacteria</taxon>
        <taxon>Pseudomonadati</taxon>
        <taxon>Bacteroidota</taxon>
        <taxon>Bacteroidia</taxon>
        <taxon>Bacteroidales</taxon>
        <taxon>Prevotellaceae</taxon>
        <taxon>Xylanibacter</taxon>
    </lineage>
</organism>
<dbReference type="RefSeq" id="WP_053399108.1">
    <property type="nucleotide sequence ID" value="NZ_LFQU01000037.1"/>
</dbReference>
<dbReference type="InterPro" id="IPR050194">
    <property type="entry name" value="Glycosyltransferase_grp1"/>
</dbReference>
<accession>A0A8E1UPI0</accession>
<feature type="domain" description="Glycosyltransferase subfamily 4-like N-terminal" evidence="2">
    <location>
        <begin position="13"/>
        <end position="147"/>
    </location>
</feature>
<dbReference type="GO" id="GO:0016757">
    <property type="term" value="F:glycosyltransferase activity"/>
    <property type="evidence" value="ECO:0007669"/>
    <property type="project" value="InterPro"/>
</dbReference>
<comment type="caution">
    <text evidence="3">The sequence shown here is derived from an EMBL/GenBank/DDBJ whole genome shotgun (WGS) entry which is preliminary data.</text>
</comment>
<reference evidence="3 4" key="1">
    <citation type="submission" date="2015-06" db="EMBL/GenBank/DDBJ databases">
        <title>Prevotella sp. 109, sp. nov., a novel member of the family Prevotellaceae isolated from human faeces.</title>
        <authorList>
            <person name="Shkoporov A.N."/>
            <person name="Chaplin A.V."/>
            <person name="Kafarskaia L.I."/>
            <person name="Efimov B.A."/>
        </authorList>
    </citation>
    <scope>NUCLEOTIDE SEQUENCE [LARGE SCALE GENOMIC DNA]</scope>
    <source>
        <strain evidence="3 4">109</strain>
    </source>
</reference>
<dbReference type="InterPro" id="IPR001296">
    <property type="entry name" value="Glyco_trans_1"/>
</dbReference>
<protein>
    <recommendedName>
        <fullName evidence="5">Glycosyltransferase</fullName>
    </recommendedName>
</protein>